<gene>
    <name evidence="2" type="ORF">HNQ66_001415</name>
</gene>
<name>A0A7W8DTJ4_9HYPH</name>
<evidence type="ECO:0000313" key="3">
    <source>
        <dbReference type="Proteomes" id="UP000535406"/>
    </source>
</evidence>
<dbReference type="RefSeq" id="WP_184142274.1">
    <property type="nucleotide sequence ID" value="NZ_JACHIK010000004.1"/>
</dbReference>
<sequence>MSENLESLKAELLELDRQLQLAARPQAHGPEAAATPPSGQMAALKSKLDERLGSLDGNAWQLLLLEWRYDFALLFDHARQWMSQVDSGFNTEPAGQSPTQGSVLPR</sequence>
<organism evidence="2 3">
    <name type="scientific">Shinella fusca</name>
    <dbReference type="NCBI Taxonomy" id="544480"/>
    <lineage>
        <taxon>Bacteria</taxon>
        <taxon>Pseudomonadati</taxon>
        <taxon>Pseudomonadota</taxon>
        <taxon>Alphaproteobacteria</taxon>
        <taxon>Hyphomicrobiales</taxon>
        <taxon>Rhizobiaceae</taxon>
        <taxon>Shinella</taxon>
    </lineage>
</organism>
<feature type="region of interest" description="Disordered" evidence="1">
    <location>
        <begin position="87"/>
        <end position="106"/>
    </location>
</feature>
<dbReference type="EMBL" id="JACHIK010000004">
    <property type="protein sequence ID" value="MBB5042019.1"/>
    <property type="molecule type" value="Genomic_DNA"/>
</dbReference>
<comment type="caution">
    <text evidence="2">The sequence shown here is derived from an EMBL/GenBank/DDBJ whole genome shotgun (WGS) entry which is preliminary data.</text>
</comment>
<dbReference type="AlphaFoldDB" id="A0A7W8DTJ4"/>
<protein>
    <submittedName>
        <fullName evidence="2">Uncharacterized protein</fullName>
    </submittedName>
</protein>
<reference evidence="2 3" key="1">
    <citation type="submission" date="2020-08" db="EMBL/GenBank/DDBJ databases">
        <title>Genomic Encyclopedia of Type Strains, Phase IV (KMG-IV): sequencing the most valuable type-strain genomes for metagenomic binning, comparative biology and taxonomic classification.</title>
        <authorList>
            <person name="Goeker M."/>
        </authorList>
    </citation>
    <scope>NUCLEOTIDE SEQUENCE [LARGE SCALE GENOMIC DNA]</scope>
    <source>
        <strain evidence="2 3">DSM 21319</strain>
    </source>
</reference>
<proteinExistence type="predicted"/>
<evidence type="ECO:0000313" key="2">
    <source>
        <dbReference type="EMBL" id="MBB5042019.1"/>
    </source>
</evidence>
<evidence type="ECO:0000256" key="1">
    <source>
        <dbReference type="SAM" id="MobiDB-lite"/>
    </source>
</evidence>
<accession>A0A7W8DTJ4</accession>
<dbReference type="Proteomes" id="UP000535406">
    <property type="component" value="Unassembled WGS sequence"/>
</dbReference>
<keyword evidence="3" id="KW-1185">Reference proteome</keyword>